<evidence type="ECO:0000313" key="1">
    <source>
        <dbReference type="EMBL" id="AEH61286.1"/>
    </source>
</evidence>
<dbReference type="GeneID" id="10823083"/>
<sequence>MCGEMIGEFRGKTSGMRIVEILENGMNAESTDQATGKLLGTDAKHIETDWNVWRFPNKISGEGIGVITSKSGEIAMYTASI</sequence>
<organism evidence="1 2">
    <name type="scientific">Methanosalsum zhilinae (strain DSM 4017 / NBRC 107636 / OCM 62 / WeN5)</name>
    <name type="common">Methanohalophilus zhilinae</name>
    <dbReference type="NCBI Taxonomy" id="679901"/>
    <lineage>
        <taxon>Archaea</taxon>
        <taxon>Methanobacteriati</taxon>
        <taxon>Methanobacteriota</taxon>
        <taxon>Stenosarchaea group</taxon>
        <taxon>Methanomicrobia</taxon>
        <taxon>Methanosarcinales</taxon>
        <taxon>Methanosarcinaceae</taxon>
        <taxon>Methanosalsum</taxon>
    </lineage>
</organism>
<dbReference type="Proteomes" id="UP000006622">
    <property type="component" value="Chromosome"/>
</dbReference>
<dbReference type="HOGENOM" id="CLU_2565822_0_0_2"/>
<reference evidence="1" key="1">
    <citation type="submission" date="2010-07" db="EMBL/GenBank/DDBJ databases">
        <title>The complete genome of Methanosalsum zhilinae DSM 4017.</title>
        <authorList>
            <consortium name="US DOE Joint Genome Institute (JGI-PGF)"/>
            <person name="Lucas S."/>
            <person name="Copeland A."/>
            <person name="Lapidus A."/>
            <person name="Glavina del Rio T."/>
            <person name="Dalin E."/>
            <person name="Tice H."/>
            <person name="Bruce D."/>
            <person name="Goodwin L."/>
            <person name="Pitluck S."/>
            <person name="Kyrpides N."/>
            <person name="Mavromatis K."/>
            <person name="Ovchinnikova G."/>
            <person name="Daligault H."/>
            <person name="Detter J.C."/>
            <person name="Han C."/>
            <person name="Tapia R."/>
            <person name="Larimer F."/>
            <person name="Land M."/>
            <person name="Hauser L."/>
            <person name="Markowitz V."/>
            <person name="Cheng J.-F."/>
            <person name="Hugenholtz P."/>
            <person name="Woyke T."/>
            <person name="Wu D."/>
            <person name="Spring S."/>
            <person name="Schueler E."/>
            <person name="Brambilla E."/>
            <person name="Klenk H.-P."/>
            <person name="Eisen J.A."/>
        </authorList>
    </citation>
    <scope>NUCLEOTIDE SEQUENCE</scope>
    <source>
        <strain evidence="1">DSM 4017</strain>
    </source>
</reference>
<dbReference type="EMBL" id="CP002101">
    <property type="protein sequence ID" value="AEH61286.1"/>
    <property type="molecule type" value="Genomic_DNA"/>
</dbReference>
<name>F7XM30_METZD</name>
<protein>
    <submittedName>
        <fullName evidence="1">Uncharacterized protein</fullName>
    </submittedName>
</protein>
<proteinExistence type="predicted"/>
<accession>F7XM30</accession>
<evidence type="ECO:0000313" key="2">
    <source>
        <dbReference type="Proteomes" id="UP000006622"/>
    </source>
</evidence>
<dbReference type="AlphaFoldDB" id="F7XM30"/>
<keyword evidence="2" id="KW-1185">Reference proteome</keyword>
<dbReference type="RefSeq" id="WP_013898723.1">
    <property type="nucleotide sequence ID" value="NC_015676.1"/>
</dbReference>
<gene>
    <name evidence="1" type="ordered locus">Mzhil_1446</name>
</gene>
<dbReference type="KEGG" id="mzh:Mzhil_1446"/>